<reference evidence="2 3" key="1">
    <citation type="submission" date="2019-10" db="EMBL/GenBank/DDBJ databases">
        <title>Rubrobacter sp nov SCSIO 52915 isolated from a deep-sea sediment in the South China Sea.</title>
        <authorList>
            <person name="Chen R.W."/>
        </authorList>
    </citation>
    <scope>NUCLEOTIDE SEQUENCE [LARGE SCALE GENOMIC DNA]</scope>
    <source>
        <strain evidence="2 3">SCSIO 52915</strain>
    </source>
</reference>
<dbReference type="PANTHER" id="PTHR38011">
    <property type="entry name" value="DIHYDROFOLATE REDUCTASE FAMILY PROTEIN (AFU_ORTHOLOGUE AFUA_8G06820)"/>
    <property type="match status" value="1"/>
</dbReference>
<dbReference type="InterPro" id="IPR050765">
    <property type="entry name" value="Riboflavin_Biosynth_HTPR"/>
</dbReference>
<organism evidence="2 3">
    <name type="scientific">Rubrobacter marinus</name>
    <dbReference type="NCBI Taxonomy" id="2653852"/>
    <lineage>
        <taxon>Bacteria</taxon>
        <taxon>Bacillati</taxon>
        <taxon>Actinomycetota</taxon>
        <taxon>Rubrobacteria</taxon>
        <taxon>Rubrobacterales</taxon>
        <taxon>Rubrobacteraceae</taxon>
        <taxon>Rubrobacter</taxon>
    </lineage>
</organism>
<dbReference type="SUPFAM" id="SSF53597">
    <property type="entry name" value="Dihydrofolate reductase-like"/>
    <property type="match status" value="1"/>
</dbReference>
<gene>
    <name evidence="2" type="ORF">GBA65_02865</name>
</gene>
<dbReference type="Gene3D" id="3.40.430.10">
    <property type="entry name" value="Dihydrofolate Reductase, subunit A"/>
    <property type="match status" value="1"/>
</dbReference>
<evidence type="ECO:0000313" key="3">
    <source>
        <dbReference type="Proteomes" id="UP000502706"/>
    </source>
</evidence>
<dbReference type="KEGG" id="rmar:GBA65_02865"/>
<protein>
    <recommendedName>
        <fullName evidence="1">Bacterial bifunctional deaminase-reductase C-terminal domain-containing protein</fullName>
    </recommendedName>
</protein>
<dbReference type="AlphaFoldDB" id="A0A6G8PSZ9"/>
<feature type="domain" description="Bacterial bifunctional deaminase-reductase C-terminal" evidence="1">
    <location>
        <begin position="3"/>
        <end position="189"/>
    </location>
</feature>
<dbReference type="Pfam" id="PF01872">
    <property type="entry name" value="RibD_C"/>
    <property type="match status" value="1"/>
</dbReference>
<dbReference type="RefSeq" id="WP_166395300.1">
    <property type="nucleotide sequence ID" value="NZ_CP045121.1"/>
</dbReference>
<keyword evidence="3" id="KW-1185">Reference proteome</keyword>
<dbReference type="EMBL" id="CP045121">
    <property type="protein sequence ID" value="QIN77619.1"/>
    <property type="molecule type" value="Genomic_DNA"/>
</dbReference>
<proteinExistence type="predicted"/>
<dbReference type="GO" id="GO:0008703">
    <property type="term" value="F:5-amino-6-(5-phosphoribosylamino)uracil reductase activity"/>
    <property type="evidence" value="ECO:0007669"/>
    <property type="project" value="InterPro"/>
</dbReference>
<name>A0A6G8PSZ9_9ACTN</name>
<dbReference type="GO" id="GO:0009231">
    <property type="term" value="P:riboflavin biosynthetic process"/>
    <property type="evidence" value="ECO:0007669"/>
    <property type="project" value="InterPro"/>
</dbReference>
<dbReference type="InterPro" id="IPR002734">
    <property type="entry name" value="RibDG_C"/>
</dbReference>
<dbReference type="PANTHER" id="PTHR38011:SF12">
    <property type="entry name" value="BIFUNCTIONAL DEAMINASE-REDUCTASE DOMAIN PROTEIN"/>
    <property type="match status" value="1"/>
</dbReference>
<evidence type="ECO:0000259" key="1">
    <source>
        <dbReference type="Pfam" id="PF01872"/>
    </source>
</evidence>
<evidence type="ECO:0000313" key="2">
    <source>
        <dbReference type="EMBL" id="QIN77619.1"/>
    </source>
</evidence>
<dbReference type="InterPro" id="IPR024072">
    <property type="entry name" value="DHFR-like_dom_sf"/>
</dbReference>
<accession>A0A6G8PSZ9</accession>
<sequence>MGKVAVGLTMSLDGFIAGPNDGPGSPLGEGGERLFAWYSGGDTEYALPGTEMVFVVSPQTAELLREAHGRMGAFVTGRRTFDLANGWGGNPPLDVPTFVVTHTVPEEWVYEGSPFTFVTDGVESAVEKARAVAGDGDVAVGAASIAQQCLRAGLLDEIHVDLVPVLLGGGVRLFENLGTTPIELERTRAIEAPGVTHLTYRVVR</sequence>
<dbReference type="Proteomes" id="UP000502706">
    <property type="component" value="Chromosome"/>
</dbReference>